<evidence type="ECO:0000256" key="3">
    <source>
        <dbReference type="ARBA" id="ARBA00022989"/>
    </source>
</evidence>
<keyword evidence="4 5" id="KW-0472">Membrane</keyword>
<dbReference type="EMBL" id="JAPCWZ010000003">
    <property type="protein sequence ID" value="KAK8874981.1"/>
    <property type="molecule type" value="Genomic_DNA"/>
</dbReference>
<dbReference type="PANTHER" id="PTHR28165:SF2">
    <property type="entry name" value="MARVEL DOMAIN-CONTAINING PROTEIN"/>
    <property type="match status" value="1"/>
</dbReference>
<feature type="transmembrane region" description="Helical" evidence="5">
    <location>
        <begin position="61"/>
        <end position="79"/>
    </location>
</feature>
<evidence type="ECO:0000256" key="4">
    <source>
        <dbReference type="ARBA" id="ARBA00023136"/>
    </source>
</evidence>
<organism evidence="7 8">
    <name type="scientific">Apiospora arundinis</name>
    <dbReference type="NCBI Taxonomy" id="335852"/>
    <lineage>
        <taxon>Eukaryota</taxon>
        <taxon>Fungi</taxon>
        <taxon>Dikarya</taxon>
        <taxon>Ascomycota</taxon>
        <taxon>Pezizomycotina</taxon>
        <taxon>Sordariomycetes</taxon>
        <taxon>Xylariomycetidae</taxon>
        <taxon>Amphisphaeriales</taxon>
        <taxon>Apiosporaceae</taxon>
        <taxon>Apiospora</taxon>
    </lineage>
</organism>
<protein>
    <recommendedName>
        <fullName evidence="6">MARVEL domain-containing protein</fullName>
    </recommendedName>
</protein>
<dbReference type="InterPro" id="IPR052649">
    <property type="entry name" value="NCE102-like"/>
</dbReference>
<feature type="transmembrane region" description="Helical" evidence="5">
    <location>
        <begin position="86"/>
        <end position="109"/>
    </location>
</feature>
<name>A0ABR2JB11_9PEZI</name>
<keyword evidence="8" id="KW-1185">Reference proteome</keyword>
<evidence type="ECO:0000313" key="7">
    <source>
        <dbReference type="EMBL" id="KAK8874981.1"/>
    </source>
</evidence>
<dbReference type="Pfam" id="PF01284">
    <property type="entry name" value="MARVEL"/>
    <property type="match status" value="1"/>
</dbReference>
<reference evidence="7 8" key="1">
    <citation type="journal article" date="2024" name="IMA Fungus">
        <title>Apiospora arundinis, a panoply of carbohydrate-active enzymes and secondary metabolites.</title>
        <authorList>
            <person name="Sorensen T."/>
            <person name="Petersen C."/>
            <person name="Muurmann A.T."/>
            <person name="Christiansen J.V."/>
            <person name="Brundto M.L."/>
            <person name="Overgaard C.K."/>
            <person name="Boysen A.T."/>
            <person name="Wollenberg R.D."/>
            <person name="Larsen T.O."/>
            <person name="Sorensen J.L."/>
            <person name="Nielsen K.L."/>
            <person name="Sondergaard T.E."/>
        </authorList>
    </citation>
    <scope>NUCLEOTIDE SEQUENCE [LARGE SCALE GENOMIC DNA]</scope>
    <source>
        <strain evidence="7 8">AAU 773</strain>
    </source>
</reference>
<evidence type="ECO:0000313" key="8">
    <source>
        <dbReference type="Proteomes" id="UP001390339"/>
    </source>
</evidence>
<keyword evidence="2 5" id="KW-0812">Transmembrane</keyword>
<dbReference type="PANTHER" id="PTHR28165">
    <property type="entry name" value="NON-CLASSICAL EXPORT PROTEIN 2-RELATED"/>
    <property type="match status" value="1"/>
</dbReference>
<gene>
    <name evidence="7" type="ORF">PGQ11_005495</name>
</gene>
<accession>A0ABR2JB11</accession>
<sequence length="206" mass="21881">MRLLVCVSPWQVSFRSQFRAVSYTNVAFQLISGAVVFGLSVDLAKGQNKGPVPPETGFSSFAGGFGLLTTLVGLAALWVDSIPGVATMIADGLAAVIYLVAGSILANAMKPVPSCTTMDDTAKFYRGSNKILNTGCGDSADVWICDPNDTTLQNEVGNSITPRCQRAVTDYSFEYLSFTLCTIMVILGYVLARRGGSRSPTVATRT</sequence>
<comment type="caution">
    <text evidence="7">The sequence shown here is derived from an EMBL/GenBank/DDBJ whole genome shotgun (WGS) entry which is preliminary data.</text>
</comment>
<feature type="domain" description="MARVEL" evidence="6">
    <location>
        <begin position="27"/>
        <end position="186"/>
    </location>
</feature>
<proteinExistence type="predicted"/>
<evidence type="ECO:0000256" key="2">
    <source>
        <dbReference type="ARBA" id="ARBA00022692"/>
    </source>
</evidence>
<evidence type="ECO:0000259" key="6">
    <source>
        <dbReference type="Pfam" id="PF01284"/>
    </source>
</evidence>
<dbReference type="Proteomes" id="UP001390339">
    <property type="component" value="Unassembled WGS sequence"/>
</dbReference>
<comment type="subcellular location">
    <subcellularLocation>
        <location evidence="1">Membrane</location>
        <topology evidence="1">Multi-pass membrane protein</topology>
    </subcellularLocation>
</comment>
<evidence type="ECO:0000256" key="1">
    <source>
        <dbReference type="ARBA" id="ARBA00004141"/>
    </source>
</evidence>
<evidence type="ECO:0000256" key="5">
    <source>
        <dbReference type="SAM" id="Phobius"/>
    </source>
</evidence>
<feature type="transmembrane region" description="Helical" evidence="5">
    <location>
        <begin position="175"/>
        <end position="192"/>
    </location>
</feature>
<feature type="transmembrane region" description="Helical" evidence="5">
    <location>
        <begin position="20"/>
        <end position="41"/>
    </location>
</feature>
<dbReference type="InterPro" id="IPR008253">
    <property type="entry name" value="Marvel"/>
</dbReference>
<keyword evidence="3 5" id="KW-1133">Transmembrane helix</keyword>